<reference evidence="6 7" key="1">
    <citation type="journal article" date="2008" name="PLoS ONE">
        <title>Genome sequence of a lancefield group C Streptococcus zooepidemicus strain causing epidemic nephritis: new information about an old disease.</title>
        <authorList>
            <person name="Beres S.B."/>
            <person name="Sesso R."/>
            <person name="Pinto S.W.L."/>
            <person name="Hoe N.P."/>
            <person name="Porcella S.F."/>
            <person name="Deleo F.R."/>
            <person name="Musser J.M."/>
        </authorList>
    </citation>
    <scope>NUCLEOTIDE SEQUENCE [LARGE SCALE GENOMIC DNA]</scope>
    <source>
        <strain evidence="6 7">MGCS10565</strain>
    </source>
</reference>
<protein>
    <submittedName>
        <fullName evidence="6">FtsK/SpoIIIE family protein</fullName>
    </submittedName>
</protein>
<dbReference type="SUPFAM" id="SSF52540">
    <property type="entry name" value="P-loop containing nucleoside triphosphate hydrolases"/>
    <property type="match status" value="1"/>
</dbReference>
<dbReference type="GO" id="GO:0003677">
    <property type="term" value="F:DNA binding"/>
    <property type="evidence" value="ECO:0007669"/>
    <property type="project" value="InterPro"/>
</dbReference>
<gene>
    <name evidence="6" type="ordered locus">Sez_0093</name>
</gene>
<keyword evidence="4" id="KW-0812">Transmembrane</keyword>
<dbReference type="PROSITE" id="PS50901">
    <property type="entry name" value="FTSK"/>
    <property type="match status" value="1"/>
</dbReference>
<proteinExistence type="predicted"/>
<keyword evidence="2 3" id="KW-0067">ATP-binding</keyword>
<evidence type="ECO:0000256" key="2">
    <source>
        <dbReference type="ARBA" id="ARBA00022840"/>
    </source>
</evidence>
<name>B4U537_STREM</name>
<evidence type="ECO:0000256" key="3">
    <source>
        <dbReference type="PROSITE-ProRule" id="PRU00289"/>
    </source>
</evidence>
<dbReference type="InterPro" id="IPR050206">
    <property type="entry name" value="FtsK/SpoIIIE/SftA"/>
</dbReference>
<feature type="binding site" evidence="3">
    <location>
        <begin position="221"/>
        <end position="228"/>
    </location>
    <ligand>
        <name>ATP</name>
        <dbReference type="ChEBI" id="CHEBI:30616"/>
    </ligand>
</feature>
<keyword evidence="1 3" id="KW-0547">Nucleotide-binding</keyword>
<evidence type="ECO:0000256" key="1">
    <source>
        <dbReference type="ARBA" id="ARBA00022741"/>
    </source>
</evidence>
<sequence length="469" mass="54133">MRVRKKRVLMMEQIIKKISSLWSKQRLRTVKPNLYIPIIYSKIISRYFYCVFAVLILASVLLFQENIISSIIGIFFLGMFYLIFRFWRKFQQIYLNGINYNLQYMIVSNKFYDSQVVNGREEITNYLVLKYRETELNIEIYAMKYGDKYNDLASNLGSLLSSSLSLELGEMTETISQVRYIFPKFAEMRLTWEDTLLTNNINVSEMVSWQFGSPPHVLLAGSTKSGKTVMIENLVAQYLTLGAEIKLLDPKKGELSWLVGRKLEDRLGYKVVYNSPFQIAGALREAVEEMNRRFQVMADNPDTYISKGKVLSWAEVKGNYPLVIVLDEGIAFKTEAETTKEGKQAYQEAMSNLGSLLVKSRQASIEVIVGLQRASSDFIPTYMRQNFGVALLLGSTTSDLDSCRMMFSSQDIDYKTCDIGTGYIQIDGVIPQPRYVEVPFKSDELDFEEYFDRACERYWRIRNNYGLSD</sequence>
<feature type="domain" description="FtsK" evidence="5">
    <location>
        <begin position="204"/>
        <end position="402"/>
    </location>
</feature>
<dbReference type="HOGENOM" id="CLU_041426_4_0_9"/>
<dbReference type="KEGG" id="sez:Sez_0093"/>
<dbReference type="EMBL" id="CP001129">
    <property type="protein sequence ID" value="ACG61476.1"/>
    <property type="molecule type" value="Genomic_DNA"/>
</dbReference>
<keyword evidence="4" id="KW-1133">Transmembrane helix</keyword>
<dbReference type="InterPro" id="IPR027417">
    <property type="entry name" value="P-loop_NTPase"/>
</dbReference>
<keyword evidence="4" id="KW-0472">Membrane</keyword>
<feature type="transmembrane region" description="Helical" evidence="4">
    <location>
        <begin position="67"/>
        <end position="84"/>
    </location>
</feature>
<accession>B4U537</accession>
<dbReference type="PANTHER" id="PTHR22683">
    <property type="entry name" value="SPORULATION PROTEIN RELATED"/>
    <property type="match status" value="1"/>
</dbReference>
<dbReference type="AlphaFoldDB" id="B4U537"/>
<dbReference type="Proteomes" id="UP000001873">
    <property type="component" value="Chromosome"/>
</dbReference>
<evidence type="ECO:0000259" key="5">
    <source>
        <dbReference type="PROSITE" id="PS50901"/>
    </source>
</evidence>
<dbReference type="InterPro" id="IPR002543">
    <property type="entry name" value="FtsK_dom"/>
</dbReference>
<evidence type="ECO:0000313" key="6">
    <source>
        <dbReference type="EMBL" id="ACG61476.1"/>
    </source>
</evidence>
<dbReference type="Pfam" id="PF01580">
    <property type="entry name" value="FtsK_SpoIIIE"/>
    <property type="match status" value="1"/>
</dbReference>
<feature type="transmembrane region" description="Helical" evidence="4">
    <location>
        <begin position="34"/>
        <end position="61"/>
    </location>
</feature>
<dbReference type="PANTHER" id="PTHR22683:SF47">
    <property type="entry name" value="FTSK DOMAIN-CONTAINING PROTEIN YDCQ"/>
    <property type="match status" value="1"/>
</dbReference>
<organism evidence="6 7">
    <name type="scientific">Streptococcus equi subsp. zooepidemicus (strain MGCS10565)</name>
    <dbReference type="NCBI Taxonomy" id="552526"/>
    <lineage>
        <taxon>Bacteria</taxon>
        <taxon>Bacillati</taxon>
        <taxon>Bacillota</taxon>
        <taxon>Bacilli</taxon>
        <taxon>Lactobacillales</taxon>
        <taxon>Streptococcaceae</taxon>
        <taxon>Streptococcus</taxon>
    </lineage>
</organism>
<dbReference type="Gene3D" id="3.40.50.300">
    <property type="entry name" value="P-loop containing nucleotide triphosphate hydrolases"/>
    <property type="match status" value="1"/>
</dbReference>
<evidence type="ECO:0000256" key="4">
    <source>
        <dbReference type="SAM" id="Phobius"/>
    </source>
</evidence>
<dbReference type="GO" id="GO:0005524">
    <property type="term" value="F:ATP binding"/>
    <property type="evidence" value="ECO:0007669"/>
    <property type="project" value="UniProtKB-UniRule"/>
</dbReference>
<evidence type="ECO:0000313" key="7">
    <source>
        <dbReference type="Proteomes" id="UP000001873"/>
    </source>
</evidence>